<sequence>VVSWFSPNHWHTKFKLSIFSLRPRSQSFETRRAYYVRYPFFVLVSKQYFKISKVHTLNEVSYVPSLR</sequence>
<dbReference type="EMBL" id="HACA01011081">
    <property type="protein sequence ID" value="CDW28442.1"/>
    <property type="molecule type" value="Transcribed_RNA"/>
</dbReference>
<dbReference type="AlphaFoldDB" id="A0A0K2TS06"/>
<reference evidence="1" key="1">
    <citation type="submission" date="2014-05" db="EMBL/GenBank/DDBJ databases">
        <authorList>
            <person name="Chronopoulou M."/>
        </authorList>
    </citation>
    <scope>NUCLEOTIDE SEQUENCE</scope>
    <source>
        <tissue evidence="1">Whole organism</tissue>
    </source>
</reference>
<feature type="non-terminal residue" evidence="1">
    <location>
        <position position="1"/>
    </location>
</feature>
<accession>A0A0K2TS06</accession>
<evidence type="ECO:0000313" key="1">
    <source>
        <dbReference type="EMBL" id="CDW28442.1"/>
    </source>
</evidence>
<proteinExistence type="predicted"/>
<name>A0A0K2TS06_LEPSM</name>
<organism evidence="1">
    <name type="scientific">Lepeophtheirus salmonis</name>
    <name type="common">Salmon louse</name>
    <name type="synonym">Caligus salmonis</name>
    <dbReference type="NCBI Taxonomy" id="72036"/>
    <lineage>
        <taxon>Eukaryota</taxon>
        <taxon>Metazoa</taxon>
        <taxon>Ecdysozoa</taxon>
        <taxon>Arthropoda</taxon>
        <taxon>Crustacea</taxon>
        <taxon>Multicrustacea</taxon>
        <taxon>Hexanauplia</taxon>
        <taxon>Copepoda</taxon>
        <taxon>Siphonostomatoida</taxon>
        <taxon>Caligidae</taxon>
        <taxon>Lepeophtheirus</taxon>
    </lineage>
</organism>
<protein>
    <submittedName>
        <fullName evidence="1">Uncharacterized protein</fullName>
    </submittedName>
</protein>